<sequence length="469" mass="53699">MNSLLVYIRVVLSQVPRLELSRSVELDCPYDLPISVMTSPVDNPQLTNPDIQGFAVRLSSFITQACVALLIAYSTKPQRYPYFPLFLQQALIIFSIWLCRGRNQLSLSDLDFAIVQTRSPVSIYVLLLIIPRLFLEKAVLKKDCPTKDRRSFFRCCLNLGDLDWGLMIHRICGLFYGLCCLSINLVRDFENGGYTHFTESKDQPGLNRLEGRPNVNGWFGQAACSLFIYECVLHRHGQERREIMHQLAGTRKKSFTAQPLSKRIRWGFAATWFVVTRLHPWLPFLYVLIMFLNWSLDMRIWTIEEDFEWSYGQLLAILQIVLLYPCMKLCYSRRREIAALPQRLVLDIIWLVSGKGQAWTTAAQCDLILKNSWNAFPPDVPTENPGLPLADPNPSTGATNPPAEGIRVRIKRSRRRRTCSMNRGERPDNRSVHVEEEDIVDYGLGAEVQRAVTHPAAECMSYSPRQIGG</sequence>
<keyword evidence="4" id="KW-1185">Reference proteome</keyword>
<name>A0A067SJ08_GALM3</name>
<evidence type="ECO:0000256" key="2">
    <source>
        <dbReference type="SAM" id="Phobius"/>
    </source>
</evidence>
<keyword evidence="2" id="KW-1133">Transmembrane helix</keyword>
<feature type="transmembrane region" description="Helical" evidence="2">
    <location>
        <begin position="309"/>
        <end position="327"/>
    </location>
</feature>
<dbReference type="AlphaFoldDB" id="A0A067SJ08"/>
<dbReference type="EMBL" id="KL142413">
    <property type="protein sequence ID" value="KDR67724.1"/>
    <property type="molecule type" value="Genomic_DNA"/>
</dbReference>
<protein>
    <submittedName>
        <fullName evidence="3">Uncharacterized protein</fullName>
    </submittedName>
</protein>
<keyword evidence="2" id="KW-0812">Transmembrane</keyword>
<organism evidence="3 4">
    <name type="scientific">Galerina marginata (strain CBS 339.88)</name>
    <dbReference type="NCBI Taxonomy" id="685588"/>
    <lineage>
        <taxon>Eukaryota</taxon>
        <taxon>Fungi</taxon>
        <taxon>Dikarya</taxon>
        <taxon>Basidiomycota</taxon>
        <taxon>Agaricomycotina</taxon>
        <taxon>Agaricomycetes</taxon>
        <taxon>Agaricomycetidae</taxon>
        <taxon>Agaricales</taxon>
        <taxon>Agaricineae</taxon>
        <taxon>Strophariaceae</taxon>
        <taxon>Galerina</taxon>
    </lineage>
</organism>
<reference evidence="4" key="1">
    <citation type="journal article" date="2014" name="Proc. Natl. Acad. Sci. U.S.A.">
        <title>Extensive sampling of basidiomycete genomes demonstrates inadequacy of the white-rot/brown-rot paradigm for wood decay fungi.</title>
        <authorList>
            <person name="Riley R."/>
            <person name="Salamov A.A."/>
            <person name="Brown D.W."/>
            <person name="Nagy L.G."/>
            <person name="Floudas D."/>
            <person name="Held B.W."/>
            <person name="Levasseur A."/>
            <person name="Lombard V."/>
            <person name="Morin E."/>
            <person name="Otillar R."/>
            <person name="Lindquist E.A."/>
            <person name="Sun H."/>
            <person name="LaButti K.M."/>
            <person name="Schmutz J."/>
            <person name="Jabbour D."/>
            <person name="Luo H."/>
            <person name="Baker S.E."/>
            <person name="Pisabarro A.G."/>
            <person name="Walton J.D."/>
            <person name="Blanchette R.A."/>
            <person name="Henrissat B."/>
            <person name="Martin F."/>
            <person name="Cullen D."/>
            <person name="Hibbett D.S."/>
            <person name="Grigoriev I.V."/>
        </authorList>
    </citation>
    <scope>NUCLEOTIDE SEQUENCE [LARGE SCALE GENOMIC DNA]</scope>
    <source>
        <strain evidence="4">CBS 339.88</strain>
    </source>
</reference>
<keyword evidence="2" id="KW-0472">Membrane</keyword>
<feature type="transmembrane region" description="Helical" evidence="2">
    <location>
        <begin position="80"/>
        <end position="98"/>
    </location>
</feature>
<evidence type="ECO:0000313" key="3">
    <source>
        <dbReference type="EMBL" id="KDR67724.1"/>
    </source>
</evidence>
<feature type="transmembrane region" description="Helical" evidence="2">
    <location>
        <begin position="118"/>
        <end position="135"/>
    </location>
</feature>
<feature type="transmembrane region" description="Helical" evidence="2">
    <location>
        <begin position="54"/>
        <end position="73"/>
    </location>
</feature>
<evidence type="ECO:0000256" key="1">
    <source>
        <dbReference type="SAM" id="MobiDB-lite"/>
    </source>
</evidence>
<dbReference type="OrthoDB" id="3234297at2759"/>
<accession>A0A067SJ08</accession>
<proteinExistence type="predicted"/>
<evidence type="ECO:0000313" key="4">
    <source>
        <dbReference type="Proteomes" id="UP000027222"/>
    </source>
</evidence>
<feature type="region of interest" description="Disordered" evidence="1">
    <location>
        <begin position="381"/>
        <end position="405"/>
    </location>
</feature>
<feature type="transmembrane region" description="Helical" evidence="2">
    <location>
        <begin position="266"/>
        <end position="289"/>
    </location>
</feature>
<dbReference type="HOGENOM" id="CLU_582710_0_0_1"/>
<dbReference type="Proteomes" id="UP000027222">
    <property type="component" value="Unassembled WGS sequence"/>
</dbReference>
<gene>
    <name evidence="3" type="ORF">GALMADRAFT_1074994</name>
</gene>